<dbReference type="Proteomes" id="UP000199532">
    <property type="component" value="Unassembled WGS sequence"/>
</dbReference>
<dbReference type="Pfam" id="PF01243">
    <property type="entry name" value="PNPOx_N"/>
    <property type="match status" value="1"/>
</dbReference>
<dbReference type="Gene3D" id="2.30.110.10">
    <property type="entry name" value="Electron Transport, Fmn-binding Protein, Chain A"/>
    <property type="match status" value="1"/>
</dbReference>
<gene>
    <name evidence="2" type="ORF">SAMN04487995_4427</name>
</gene>
<proteinExistence type="predicted"/>
<keyword evidence="3" id="KW-1185">Reference proteome</keyword>
<evidence type="ECO:0000313" key="3">
    <source>
        <dbReference type="Proteomes" id="UP000199532"/>
    </source>
</evidence>
<evidence type="ECO:0000259" key="1">
    <source>
        <dbReference type="Pfam" id="PF01243"/>
    </source>
</evidence>
<dbReference type="RefSeq" id="WP_229209723.1">
    <property type="nucleotide sequence ID" value="NZ_FNXY01000007.1"/>
</dbReference>
<sequence length="211" mass="24472">MNYSELAFSDDIKAIQERMGSRSTYERVEKMSFVKGLTAVENRFINEMDSFYIASFGINGYPYIQHRGGPKGFLKVIDHQTIGIVDFSGNRQYISAGNVVKNPNVSLILVSYPLRARLKMYAEAEVVEINDNPVLYEFLKPENYKFKPERLLLFHIKAYDWNCPQHITPRYSQAEIEKINEAQTLYTEQLEKEIALLRAKLSSNNERNLED</sequence>
<protein>
    <recommendedName>
        <fullName evidence="1">Pyridoxamine 5'-phosphate oxidase N-terminal domain-containing protein</fullName>
    </recommendedName>
</protein>
<dbReference type="EMBL" id="FNXY01000007">
    <property type="protein sequence ID" value="SEJ39158.1"/>
    <property type="molecule type" value="Genomic_DNA"/>
</dbReference>
<dbReference type="SUPFAM" id="SSF50475">
    <property type="entry name" value="FMN-binding split barrel"/>
    <property type="match status" value="1"/>
</dbReference>
<feature type="domain" description="Pyridoxamine 5'-phosphate oxidase N-terminal" evidence="1">
    <location>
        <begin position="42"/>
        <end position="136"/>
    </location>
</feature>
<reference evidence="2 3" key="1">
    <citation type="submission" date="2016-10" db="EMBL/GenBank/DDBJ databases">
        <authorList>
            <person name="de Groot N.N."/>
        </authorList>
    </citation>
    <scope>NUCLEOTIDE SEQUENCE [LARGE SCALE GENOMIC DNA]</scope>
    <source>
        <strain evidence="2 3">DSM 19938</strain>
    </source>
</reference>
<dbReference type="STRING" id="408657.SAMN04487995_4427"/>
<name>A0A1H6YD00_9BACT</name>
<accession>A0A1H6YD00</accession>
<dbReference type="InterPro" id="IPR012349">
    <property type="entry name" value="Split_barrel_FMN-bd"/>
</dbReference>
<organism evidence="2 3">
    <name type="scientific">Dyadobacter koreensis</name>
    <dbReference type="NCBI Taxonomy" id="408657"/>
    <lineage>
        <taxon>Bacteria</taxon>
        <taxon>Pseudomonadati</taxon>
        <taxon>Bacteroidota</taxon>
        <taxon>Cytophagia</taxon>
        <taxon>Cytophagales</taxon>
        <taxon>Spirosomataceae</taxon>
        <taxon>Dyadobacter</taxon>
    </lineage>
</organism>
<dbReference type="AlphaFoldDB" id="A0A1H6YD00"/>
<evidence type="ECO:0000313" key="2">
    <source>
        <dbReference type="EMBL" id="SEJ39158.1"/>
    </source>
</evidence>
<dbReference type="InterPro" id="IPR011576">
    <property type="entry name" value="Pyridox_Oxase_N"/>
</dbReference>
<dbReference type="PANTHER" id="PTHR42815:SF2">
    <property type="entry name" value="FAD-BINDING, PUTATIVE (AFU_ORTHOLOGUE AFUA_6G07600)-RELATED"/>
    <property type="match status" value="1"/>
</dbReference>
<dbReference type="PANTHER" id="PTHR42815">
    <property type="entry name" value="FAD-BINDING, PUTATIVE (AFU_ORTHOLOGUE AFUA_6G07600)-RELATED"/>
    <property type="match status" value="1"/>
</dbReference>